<dbReference type="SUPFAM" id="SSF140453">
    <property type="entry name" value="EsxAB dimer-like"/>
    <property type="match status" value="1"/>
</dbReference>
<name>A0A5B2WGG9_9PSEU</name>
<evidence type="ECO:0000313" key="1">
    <source>
        <dbReference type="EMBL" id="KAA2251203.1"/>
    </source>
</evidence>
<dbReference type="RefSeq" id="WP_149854742.1">
    <property type="nucleotide sequence ID" value="NZ_VUOB01000085.1"/>
</dbReference>
<comment type="caution">
    <text evidence="1">The sequence shown here is derived from an EMBL/GenBank/DDBJ whole genome shotgun (WGS) entry which is preliminary data.</text>
</comment>
<dbReference type="Proteomes" id="UP000323454">
    <property type="component" value="Unassembled WGS sequence"/>
</dbReference>
<dbReference type="OrthoDB" id="5180306at2"/>
<protein>
    <submittedName>
        <fullName evidence="1">Uncharacterized protein</fullName>
    </submittedName>
</protein>
<dbReference type="Gene3D" id="1.10.287.1060">
    <property type="entry name" value="ESAT-6-like"/>
    <property type="match status" value="1"/>
</dbReference>
<accession>A0A5B2WGG9</accession>
<reference evidence="1 2" key="2">
    <citation type="submission" date="2019-09" db="EMBL/GenBank/DDBJ databases">
        <authorList>
            <person name="Jin C."/>
        </authorList>
    </citation>
    <scope>NUCLEOTIDE SEQUENCE [LARGE SCALE GENOMIC DNA]</scope>
    <source>
        <strain evidence="1 2">AN110305</strain>
    </source>
</reference>
<gene>
    <name evidence="1" type="ORF">F0L68_37915</name>
</gene>
<sequence>MSTADAMLDGGNNADAVGKTVGNNYNGKDYGDRFIDLQPGPFGNAGKIYRDLTPASGGVNMAATITDVGAFTASCTDAISKIAADPLNWLIGQGLGFLINICTPIKQAIDLVSGNPDALTDAAKKFGTVGKDIEKLNTDMANALKTELADWHGPSADAAQERLGKFAEGVAGVAGRAGDIAQLLQVCSMLMQVIEDFIKGLLTDLVEWLIVTWVAALAAAPVTLGGSTAAASGVTAVKAATTTAKVTQKVSKFTTLLNKIRAVLAKLKEFLRSSKAVTKFMGEKGAGRKALEGVRKAAGEGKHAKVGVGDAVKNQLGAKVKDSAKKRAAEQIGLTHDPEKGFKIPTIKNGDQERNDYSKIAGKVKTYGDNSKKIYDYGQIGEDRINGTISGDLNL</sequence>
<dbReference type="AlphaFoldDB" id="A0A5B2WGG9"/>
<evidence type="ECO:0000313" key="2">
    <source>
        <dbReference type="Proteomes" id="UP000323454"/>
    </source>
</evidence>
<keyword evidence="2" id="KW-1185">Reference proteome</keyword>
<proteinExistence type="predicted"/>
<dbReference type="EMBL" id="VUOB01000085">
    <property type="protein sequence ID" value="KAA2251203.1"/>
    <property type="molecule type" value="Genomic_DNA"/>
</dbReference>
<organism evidence="1 2">
    <name type="scientific">Solihabitans fulvus</name>
    <dbReference type="NCBI Taxonomy" id="1892852"/>
    <lineage>
        <taxon>Bacteria</taxon>
        <taxon>Bacillati</taxon>
        <taxon>Actinomycetota</taxon>
        <taxon>Actinomycetes</taxon>
        <taxon>Pseudonocardiales</taxon>
        <taxon>Pseudonocardiaceae</taxon>
        <taxon>Solihabitans</taxon>
    </lineage>
</organism>
<reference evidence="1 2" key="1">
    <citation type="submission" date="2019-09" db="EMBL/GenBank/DDBJ databases">
        <title>Goodfellowia gen. nov., a new genus of the Pseudonocardineae related to Actinoalloteichus, containing Goodfellowia coeruleoviolacea gen. nov., comb. nov. gen. nov., comb. nov.</title>
        <authorList>
            <person name="Labeda D."/>
        </authorList>
    </citation>
    <scope>NUCLEOTIDE SEQUENCE [LARGE SCALE GENOMIC DNA]</scope>
    <source>
        <strain evidence="1 2">AN110305</strain>
    </source>
</reference>
<dbReference type="InterPro" id="IPR036689">
    <property type="entry name" value="ESAT-6-like_sf"/>
</dbReference>